<evidence type="ECO:0008006" key="3">
    <source>
        <dbReference type="Google" id="ProtNLM"/>
    </source>
</evidence>
<reference evidence="1 2" key="1">
    <citation type="submission" date="2018-08" db="EMBL/GenBank/DDBJ databases">
        <title>Genomic Encyclopedia of Archaeal and Bacterial Type Strains, Phase II (KMG-II): from individual species to whole genera.</title>
        <authorList>
            <person name="Goeker M."/>
        </authorList>
    </citation>
    <scope>NUCLEOTIDE SEQUENCE [LARGE SCALE GENOMIC DNA]</scope>
    <source>
        <strain evidence="1 2">DSM 15986</strain>
    </source>
</reference>
<dbReference type="EMBL" id="QUNF01000036">
    <property type="protein sequence ID" value="REG78344.1"/>
    <property type="molecule type" value="Genomic_DNA"/>
</dbReference>
<dbReference type="AlphaFoldDB" id="A0A3E0D732"/>
<dbReference type="RefSeq" id="WP_086543962.1">
    <property type="nucleotide sequence ID" value="NZ_MSSW01000101.1"/>
</dbReference>
<organism evidence="1 2">
    <name type="scientific">Algoriphagus antarcticus</name>
    <dbReference type="NCBI Taxonomy" id="238540"/>
    <lineage>
        <taxon>Bacteria</taxon>
        <taxon>Pseudomonadati</taxon>
        <taxon>Bacteroidota</taxon>
        <taxon>Cytophagia</taxon>
        <taxon>Cytophagales</taxon>
        <taxon>Cyclobacteriaceae</taxon>
        <taxon>Algoriphagus</taxon>
    </lineage>
</organism>
<accession>A0A3E0D732</accession>
<dbReference type="Proteomes" id="UP000256405">
    <property type="component" value="Unassembled WGS sequence"/>
</dbReference>
<evidence type="ECO:0000313" key="2">
    <source>
        <dbReference type="Proteomes" id="UP000256405"/>
    </source>
</evidence>
<sequence length="86" mass="9385">MKKKLKLGKLEISSEEVIERSQLSNVFGGSGGSGGGGYCVLLGSGNSIIDTLNNFDPNLSEHDIRYRVGNMCLNLQPTCKTWQCYL</sequence>
<proteinExistence type="predicted"/>
<name>A0A3E0D732_9BACT</name>
<protein>
    <recommendedName>
        <fullName evidence="3">Natural product</fullName>
    </recommendedName>
</protein>
<comment type="caution">
    <text evidence="1">The sequence shown here is derived from an EMBL/GenBank/DDBJ whole genome shotgun (WGS) entry which is preliminary data.</text>
</comment>
<keyword evidence="2" id="KW-1185">Reference proteome</keyword>
<gene>
    <name evidence="1" type="ORF">C8N25_13639</name>
</gene>
<evidence type="ECO:0000313" key="1">
    <source>
        <dbReference type="EMBL" id="REG78344.1"/>
    </source>
</evidence>